<keyword evidence="2" id="KW-1185">Reference proteome</keyword>
<gene>
    <name evidence="1" type="ORF">NQ176_g7961</name>
</gene>
<dbReference type="EMBL" id="JANJQO010001447">
    <property type="protein sequence ID" value="KAJ2970902.1"/>
    <property type="molecule type" value="Genomic_DNA"/>
</dbReference>
<evidence type="ECO:0000313" key="2">
    <source>
        <dbReference type="Proteomes" id="UP001143910"/>
    </source>
</evidence>
<accession>A0ACC1MV75</accession>
<comment type="caution">
    <text evidence="1">The sequence shown here is derived from an EMBL/GenBank/DDBJ whole genome shotgun (WGS) entry which is preliminary data.</text>
</comment>
<sequence>MFSYPQCVGWDSIVALINPAKNSVTCVGYAPSQGRRCWNPRNKEARGYANGILANMEPLENGIDGKTQQDLCDLAYWALCNRHRHQTMQIAFKWERMAEKAMASQYTAPPCQGQYHYRAETQREEMLDEILERLKRMEENLRGNSTQDRFNARQQRPCAWSQPPSSGQSFNTFGRAPFTPQPPKPEPFDFFFNIGADSNCRKPKESTWREPDQKPKSKTGFFTPPATPPPPSPGKPAAAQPKSAASPVIRPAAKQAAKSERQVWDEIWSKYLADWASLDETPEEMDVKIPWPTKSGKLDDVTEASVKRFFWDGPCHGKMAGEEWFSIMSAENKRWHTDKITARFGPGAVVEQHKEVLDLIARQVIELWKESRRSRHSS</sequence>
<evidence type="ECO:0000313" key="1">
    <source>
        <dbReference type="EMBL" id="KAJ2970902.1"/>
    </source>
</evidence>
<name>A0ACC1MV75_9HYPO</name>
<proteinExistence type="predicted"/>
<organism evidence="1 2">
    <name type="scientific">Zarea fungicola</name>
    <dbReference type="NCBI Taxonomy" id="93591"/>
    <lineage>
        <taxon>Eukaryota</taxon>
        <taxon>Fungi</taxon>
        <taxon>Dikarya</taxon>
        <taxon>Ascomycota</taxon>
        <taxon>Pezizomycotina</taxon>
        <taxon>Sordariomycetes</taxon>
        <taxon>Hypocreomycetidae</taxon>
        <taxon>Hypocreales</taxon>
        <taxon>Cordycipitaceae</taxon>
        <taxon>Zarea</taxon>
    </lineage>
</organism>
<dbReference type="Proteomes" id="UP001143910">
    <property type="component" value="Unassembled WGS sequence"/>
</dbReference>
<reference evidence="1" key="1">
    <citation type="submission" date="2022-08" db="EMBL/GenBank/DDBJ databases">
        <title>Genome Sequence of Lecanicillium fungicola.</title>
        <authorList>
            <person name="Buettner E."/>
        </authorList>
    </citation>
    <scope>NUCLEOTIDE SEQUENCE</scope>
    <source>
        <strain evidence="1">Babe33</strain>
    </source>
</reference>
<protein>
    <submittedName>
        <fullName evidence="1">Uncharacterized protein</fullName>
    </submittedName>
</protein>